<keyword evidence="2" id="KW-0964">Secreted</keyword>
<evidence type="ECO:0000256" key="1">
    <source>
        <dbReference type="ARBA" id="ARBA00023239"/>
    </source>
</evidence>
<feature type="region of interest" description="Disordered" evidence="3">
    <location>
        <begin position="1"/>
        <end position="34"/>
    </location>
</feature>
<dbReference type="SUPFAM" id="SSF51126">
    <property type="entry name" value="Pectin lyase-like"/>
    <property type="match status" value="1"/>
</dbReference>
<dbReference type="EMBL" id="VNJI01000059">
    <property type="protein sequence ID" value="TVY05447.1"/>
    <property type="molecule type" value="Genomic_DNA"/>
</dbReference>
<sequence>MTTACQQQAAQQQSQQLPQQQADVLPKTEAAPMEPSALGRETLAANDGWAAAEGGTTGGSKASADHVYTVTNRSELVKALSGGSNSGAKIVYVKGTINLSVDDSNKPLGEQDYKDPQYDLQAYLKQYDPSAWGTKPVAGPLEDARKRSQANQDKRVTVRVPSDTTIVGLGSDARIVGGTMLLNGVNNIIIRNIEFQDAYSYFPAWDPSDLTGRWNSNLDNVTLVKATHVWVDHCRFNDGARLDESSEDYYGTKYQHHDGELDIGYESNWVTVSYNHFSDHDKVMLIGSSDSSTTDKGRLKVTIHHNMFENVAQRTPRVRFGQVHVYNNYYKNTKGSYNHSILAGVSSHIYAENNYFELASSTNVEKIIKVEGGTALYDTGSIVNGKPAQLVKAYNSRAKTPLSEDVGWKPEYFLKVDPTEEVPKLAK</sequence>
<dbReference type="InterPro" id="IPR002022">
    <property type="entry name" value="Pec_lyase"/>
</dbReference>
<keyword evidence="2" id="KW-0624">Polysaccharide degradation</keyword>
<dbReference type="Gene3D" id="2.160.20.10">
    <property type="entry name" value="Single-stranded right-handed beta-helix, Pectin lyase-like"/>
    <property type="match status" value="1"/>
</dbReference>
<keyword evidence="6" id="KW-1185">Reference proteome</keyword>
<dbReference type="InterPro" id="IPR011050">
    <property type="entry name" value="Pectin_lyase_fold/virulence"/>
</dbReference>
<evidence type="ECO:0000313" key="5">
    <source>
        <dbReference type="EMBL" id="TVY05447.1"/>
    </source>
</evidence>
<dbReference type="InterPro" id="IPR012334">
    <property type="entry name" value="Pectin_lyas_fold"/>
</dbReference>
<comment type="caution">
    <text evidence="5">The sequence shown here is derived from an EMBL/GenBank/DDBJ whole genome shotgun (WGS) entry which is preliminary data.</text>
</comment>
<dbReference type="OrthoDB" id="148600at2"/>
<dbReference type="SMART" id="SM00656">
    <property type="entry name" value="Amb_all"/>
    <property type="match status" value="1"/>
</dbReference>
<evidence type="ECO:0000256" key="3">
    <source>
        <dbReference type="SAM" id="MobiDB-lite"/>
    </source>
</evidence>
<comment type="similarity">
    <text evidence="2">Belongs to the polysaccharide lyase 1 family.</text>
</comment>
<comment type="subcellular location">
    <subcellularLocation>
        <location evidence="2">Secreted</location>
    </subcellularLocation>
</comment>
<evidence type="ECO:0000259" key="4">
    <source>
        <dbReference type="SMART" id="SM00656"/>
    </source>
</evidence>
<dbReference type="AlphaFoldDB" id="A0A559K024"/>
<dbReference type="Pfam" id="PF00544">
    <property type="entry name" value="Pectate_lyase_4"/>
    <property type="match status" value="2"/>
</dbReference>
<evidence type="ECO:0000256" key="2">
    <source>
        <dbReference type="RuleBase" id="RU361173"/>
    </source>
</evidence>
<accession>A0A559K024</accession>
<dbReference type="GO" id="GO:0000272">
    <property type="term" value="P:polysaccharide catabolic process"/>
    <property type="evidence" value="ECO:0007669"/>
    <property type="project" value="UniProtKB-KW"/>
</dbReference>
<dbReference type="InterPro" id="IPR045032">
    <property type="entry name" value="PEL"/>
</dbReference>
<dbReference type="GO" id="GO:0005576">
    <property type="term" value="C:extracellular region"/>
    <property type="evidence" value="ECO:0007669"/>
    <property type="project" value="UniProtKB-SubCell"/>
</dbReference>
<reference evidence="5 6" key="1">
    <citation type="submission" date="2019-07" db="EMBL/GenBank/DDBJ databases">
        <authorList>
            <person name="Kim J."/>
        </authorList>
    </citation>
    <scope>NUCLEOTIDE SEQUENCE [LARGE SCALE GENOMIC DNA]</scope>
    <source>
        <strain evidence="5 6">JC52</strain>
    </source>
</reference>
<dbReference type="PANTHER" id="PTHR31683">
    <property type="entry name" value="PECTATE LYASE 18-RELATED"/>
    <property type="match status" value="1"/>
</dbReference>
<organism evidence="5 6">
    <name type="scientific">Paenibacillus cremeus</name>
    <dbReference type="NCBI Taxonomy" id="2163881"/>
    <lineage>
        <taxon>Bacteria</taxon>
        <taxon>Bacillati</taxon>
        <taxon>Bacillota</taxon>
        <taxon>Bacilli</taxon>
        <taxon>Bacillales</taxon>
        <taxon>Paenibacillaceae</taxon>
        <taxon>Paenibacillus</taxon>
    </lineage>
</organism>
<name>A0A559K024_9BACL</name>
<keyword evidence="1 2" id="KW-0456">Lyase</keyword>
<feature type="compositionally biased region" description="Low complexity" evidence="3">
    <location>
        <begin position="1"/>
        <end position="22"/>
    </location>
</feature>
<keyword evidence="2" id="KW-0119">Carbohydrate metabolism</keyword>
<evidence type="ECO:0000313" key="6">
    <source>
        <dbReference type="Proteomes" id="UP000317036"/>
    </source>
</evidence>
<dbReference type="GO" id="GO:0030570">
    <property type="term" value="F:pectate lyase activity"/>
    <property type="evidence" value="ECO:0007669"/>
    <property type="project" value="InterPro"/>
</dbReference>
<dbReference type="PANTHER" id="PTHR31683:SF18">
    <property type="entry name" value="PECTATE LYASE 21-RELATED"/>
    <property type="match status" value="1"/>
</dbReference>
<proteinExistence type="inferred from homology"/>
<dbReference type="Proteomes" id="UP000317036">
    <property type="component" value="Unassembled WGS sequence"/>
</dbReference>
<feature type="domain" description="Pectate lyase" evidence="4">
    <location>
        <begin position="63"/>
        <end position="362"/>
    </location>
</feature>
<protein>
    <submittedName>
        <fullName evidence="5">Pectate lyase</fullName>
    </submittedName>
</protein>
<gene>
    <name evidence="5" type="ORF">FPZ49_30370</name>
</gene>